<protein>
    <submittedName>
        <fullName evidence="6">MerR family transcriptional regulator</fullName>
    </submittedName>
</protein>
<keyword evidence="7" id="KW-1185">Reference proteome</keyword>
<dbReference type="PROSITE" id="PS50937">
    <property type="entry name" value="HTH_MERR_2"/>
    <property type="match status" value="1"/>
</dbReference>
<dbReference type="SMART" id="SM00422">
    <property type="entry name" value="HTH_MERR"/>
    <property type="match status" value="1"/>
</dbReference>
<keyword evidence="3" id="KW-0238">DNA-binding</keyword>
<feature type="domain" description="HTH merR-type" evidence="5">
    <location>
        <begin position="24"/>
        <end position="92"/>
    </location>
</feature>
<keyword evidence="2" id="KW-0805">Transcription regulation</keyword>
<keyword evidence="4" id="KW-0804">Transcription</keyword>
<evidence type="ECO:0000256" key="1">
    <source>
        <dbReference type="ARBA" id="ARBA00022491"/>
    </source>
</evidence>
<dbReference type="InterPro" id="IPR047057">
    <property type="entry name" value="MerR_fam"/>
</dbReference>
<dbReference type="Gene3D" id="1.10.1660.10">
    <property type="match status" value="1"/>
</dbReference>
<dbReference type="InterPro" id="IPR000551">
    <property type="entry name" value="MerR-type_HTH_dom"/>
</dbReference>
<sequence>MRHPTIIKIDISVNVKSEPVKGTTVQIGELSRRTQTPTRLLRYYEEQGLLVPDRLPNGYRDYDDEDENRVRQVRGLLEAGVSTRVIGQIIPCLAPRGLLVPYACAETYAALVEQRDRLNNKINDLTRHRDAIDDYLHDVRSSELPVSP</sequence>
<name>A0ABP6WLB6_9ACTN</name>
<evidence type="ECO:0000313" key="7">
    <source>
        <dbReference type="Proteomes" id="UP001500767"/>
    </source>
</evidence>
<dbReference type="Proteomes" id="UP001500767">
    <property type="component" value="Unassembled WGS sequence"/>
</dbReference>
<dbReference type="SUPFAM" id="SSF46955">
    <property type="entry name" value="Putative DNA-binding domain"/>
    <property type="match status" value="1"/>
</dbReference>
<evidence type="ECO:0000256" key="2">
    <source>
        <dbReference type="ARBA" id="ARBA00023015"/>
    </source>
</evidence>
<reference evidence="7" key="1">
    <citation type="journal article" date="2019" name="Int. J. Syst. Evol. Microbiol.">
        <title>The Global Catalogue of Microorganisms (GCM) 10K type strain sequencing project: providing services to taxonomists for standard genome sequencing and annotation.</title>
        <authorList>
            <consortium name="The Broad Institute Genomics Platform"/>
            <consortium name="The Broad Institute Genome Sequencing Center for Infectious Disease"/>
            <person name="Wu L."/>
            <person name="Ma J."/>
        </authorList>
    </citation>
    <scope>NUCLEOTIDE SEQUENCE [LARGE SCALE GENOMIC DNA]</scope>
    <source>
        <strain evidence="7">JCM 16540</strain>
    </source>
</reference>
<evidence type="ECO:0000256" key="4">
    <source>
        <dbReference type="ARBA" id="ARBA00023163"/>
    </source>
</evidence>
<comment type="caution">
    <text evidence="6">The sequence shown here is derived from an EMBL/GenBank/DDBJ whole genome shotgun (WGS) entry which is preliminary data.</text>
</comment>
<evidence type="ECO:0000256" key="3">
    <source>
        <dbReference type="ARBA" id="ARBA00023125"/>
    </source>
</evidence>
<dbReference type="EMBL" id="BAAAYR010000001">
    <property type="protein sequence ID" value="GAA3552592.1"/>
    <property type="molecule type" value="Genomic_DNA"/>
</dbReference>
<gene>
    <name evidence="6" type="ORF">GCM10022197_04560</name>
</gene>
<evidence type="ECO:0000259" key="5">
    <source>
        <dbReference type="PROSITE" id="PS50937"/>
    </source>
</evidence>
<dbReference type="Pfam" id="PF13411">
    <property type="entry name" value="MerR_1"/>
    <property type="match status" value="1"/>
</dbReference>
<organism evidence="6 7">
    <name type="scientific">Microlunatus spumicola</name>
    <dbReference type="NCBI Taxonomy" id="81499"/>
    <lineage>
        <taxon>Bacteria</taxon>
        <taxon>Bacillati</taxon>
        <taxon>Actinomycetota</taxon>
        <taxon>Actinomycetes</taxon>
        <taxon>Propionibacteriales</taxon>
        <taxon>Propionibacteriaceae</taxon>
        <taxon>Microlunatus</taxon>
    </lineage>
</organism>
<keyword evidence="1" id="KW-0678">Repressor</keyword>
<proteinExistence type="predicted"/>
<dbReference type="PANTHER" id="PTHR30204">
    <property type="entry name" value="REDOX-CYCLING DRUG-SENSING TRANSCRIPTIONAL ACTIVATOR SOXR"/>
    <property type="match status" value="1"/>
</dbReference>
<dbReference type="InterPro" id="IPR009061">
    <property type="entry name" value="DNA-bd_dom_put_sf"/>
</dbReference>
<evidence type="ECO:0000313" key="6">
    <source>
        <dbReference type="EMBL" id="GAA3552592.1"/>
    </source>
</evidence>
<dbReference type="PANTHER" id="PTHR30204:SF69">
    <property type="entry name" value="MERR-FAMILY TRANSCRIPTIONAL REGULATOR"/>
    <property type="match status" value="1"/>
</dbReference>
<accession>A0ABP6WLB6</accession>
<dbReference type="CDD" id="cd01282">
    <property type="entry name" value="HTH_MerR-like_sg3"/>
    <property type="match status" value="1"/>
</dbReference>